<name>A0A9P1NJL4_9VIBR</name>
<keyword evidence="3 5" id="KW-1133">Transmembrane helix</keyword>
<protein>
    <recommendedName>
        <fullName evidence="5">Transport permease protein</fullName>
    </recommendedName>
</protein>
<dbReference type="Pfam" id="PF01061">
    <property type="entry name" value="ABC2_membrane"/>
    <property type="match status" value="1"/>
</dbReference>
<evidence type="ECO:0000256" key="1">
    <source>
        <dbReference type="ARBA" id="ARBA00004141"/>
    </source>
</evidence>
<evidence type="ECO:0000313" key="7">
    <source>
        <dbReference type="EMBL" id="CBJ93126.1"/>
    </source>
</evidence>
<dbReference type="GO" id="GO:0140359">
    <property type="term" value="F:ABC-type transporter activity"/>
    <property type="evidence" value="ECO:0007669"/>
    <property type="project" value="InterPro"/>
</dbReference>
<evidence type="ECO:0000259" key="6">
    <source>
        <dbReference type="PROSITE" id="PS51012"/>
    </source>
</evidence>
<comment type="subcellular location">
    <subcellularLocation>
        <location evidence="5">Cell inner membrane</location>
        <topology evidence="5">Multi-pass membrane protein</topology>
    </subcellularLocation>
    <subcellularLocation>
        <location evidence="1">Membrane</location>
        <topology evidence="1">Multi-pass membrane protein</topology>
    </subcellularLocation>
</comment>
<keyword evidence="5" id="KW-1003">Cell membrane</keyword>
<dbReference type="RefSeq" id="WP_013610265.1">
    <property type="nucleotide sequence ID" value="NC_015156.1"/>
</dbReference>
<dbReference type="GO" id="GO:0005886">
    <property type="term" value="C:plasma membrane"/>
    <property type="evidence" value="ECO:0007669"/>
    <property type="project" value="UniProtKB-SubCell"/>
</dbReference>
<gene>
    <name evidence="7" type="ORF">VIBNI_0091</name>
</gene>
<keyword evidence="5" id="KW-0813">Transport</keyword>
<dbReference type="InterPro" id="IPR047817">
    <property type="entry name" value="ABC2_TM_bact-type"/>
</dbReference>
<proteinExistence type="inferred from homology"/>
<feature type="transmembrane region" description="Helical" evidence="5">
    <location>
        <begin position="27"/>
        <end position="47"/>
    </location>
</feature>
<keyword evidence="2 5" id="KW-0812">Transmembrane</keyword>
<evidence type="ECO:0000256" key="3">
    <source>
        <dbReference type="ARBA" id="ARBA00022989"/>
    </source>
</evidence>
<feature type="transmembrane region" description="Helical" evidence="5">
    <location>
        <begin position="109"/>
        <end position="134"/>
    </location>
</feature>
<reference evidence="7" key="1">
    <citation type="submission" date="2010-02" db="EMBL/GenBank/DDBJ databases">
        <authorList>
            <person name="Genoscope - CEA"/>
        </authorList>
    </citation>
    <scope>NUCLEOTIDE SEQUENCE</scope>
    <source>
        <plasmid evidence="7">VIBNI_pA</plasmid>
    </source>
</reference>
<comment type="similarity">
    <text evidence="5">Belongs to the ABC-2 integral membrane protein family.</text>
</comment>
<organism evidence="7">
    <name type="scientific">Vibrio nigripulchritudo</name>
    <dbReference type="NCBI Taxonomy" id="28173"/>
    <lineage>
        <taxon>Bacteria</taxon>
        <taxon>Pseudomonadati</taxon>
        <taxon>Pseudomonadota</taxon>
        <taxon>Gammaproteobacteria</taxon>
        <taxon>Vibrionales</taxon>
        <taxon>Vibrionaceae</taxon>
        <taxon>Vibrio</taxon>
    </lineage>
</organism>
<evidence type="ECO:0000256" key="2">
    <source>
        <dbReference type="ARBA" id="ARBA00022692"/>
    </source>
</evidence>
<evidence type="ECO:0000256" key="5">
    <source>
        <dbReference type="RuleBase" id="RU361157"/>
    </source>
</evidence>
<dbReference type="AlphaFoldDB" id="A0A9P1NJL4"/>
<accession>A0A9P1NJL4</accession>
<feature type="transmembrane region" description="Helical" evidence="5">
    <location>
        <begin position="202"/>
        <end position="221"/>
    </location>
</feature>
<feature type="domain" description="ABC transmembrane type-2" evidence="6">
    <location>
        <begin position="27"/>
        <end position="258"/>
    </location>
</feature>
<feature type="transmembrane region" description="Helical" evidence="5">
    <location>
        <begin position="146"/>
        <end position="168"/>
    </location>
</feature>
<evidence type="ECO:0000256" key="4">
    <source>
        <dbReference type="ARBA" id="ARBA00023136"/>
    </source>
</evidence>
<dbReference type="PROSITE" id="PS51012">
    <property type="entry name" value="ABC_TM2"/>
    <property type="match status" value="1"/>
</dbReference>
<keyword evidence="7" id="KW-0614">Plasmid</keyword>
<dbReference type="EMBL" id="FP893246">
    <property type="protein sequence ID" value="CBJ93126.1"/>
    <property type="molecule type" value="Genomic_DNA"/>
</dbReference>
<geneLocation type="plasmid" evidence="7">
    <name>VIBNI_pA</name>
</geneLocation>
<feature type="transmembrane region" description="Helical" evidence="5">
    <location>
        <begin position="233"/>
        <end position="254"/>
    </location>
</feature>
<sequence>MLERFNFVNVIKHEVRKSLLVNFVNKYSIISLVLWPVLAMSTIWFTYQSFDIESLGIKYIDSYNDLFIFLIIGYTGQICFWNMTQSAWQMSIERVNGTLEMIHLSPTNVFIVCLGRSIGALIQTIWVLALFSVIVTTLLHSGETEISFFSIIFSCLMLILPAICWGVFMNVIFLFTREAGFVFDICDAPMELFSGVKIPIEIFPIWAFSISAIFPLTYSLTIVRCILFDLDMYSSNIAFVILINTLLMVASLKLTKSALNYSRETGNFDKF</sequence>
<feature type="transmembrane region" description="Helical" evidence="5">
    <location>
        <begin position="67"/>
        <end position="88"/>
    </location>
</feature>
<dbReference type="InterPro" id="IPR013525">
    <property type="entry name" value="ABC2_TM"/>
</dbReference>
<keyword evidence="4 5" id="KW-0472">Membrane</keyword>